<protein>
    <recommendedName>
        <fullName evidence="2">EF-hand domain-containing protein</fullName>
    </recommendedName>
</protein>
<dbReference type="PROSITE" id="PS00018">
    <property type="entry name" value="EF_HAND_1"/>
    <property type="match status" value="1"/>
</dbReference>
<dbReference type="InterPro" id="IPR018247">
    <property type="entry name" value="EF_Hand_1_Ca_BS"/>
</dbReference>
<dbReference type="Pfam" id="PF13499">
    <property type="entry name" value="EF-hand_7"/>
    <property type="match status" value="1"/>
</dbReference>
<dbReference type="PROSITE" id="PS50222">
    <property type="entry name" value="EF_HAND_2"/>
    <property type="match status" value="1"/>
</dbReference>
<dbReference type="SUPFAM" id="SSF47473">
    <property type="entry name" value="EF-hand"/>
    <property type="match status" value="1"/>
</dbReference>
<gene>
    <name evidence="3" type="ORF">PROFUN_00989</name>
</gene>
<organism evidence="3 4">
    <name type="scientific">Planoprotostelium fungivorum</name>
    <dbReference type="NCBI Taxonomy" id="1890364"/>
    <lineage>
        <taxon>Eukaryota</taxon>
        <taxon>Amoebozoa</taxon>
        <taxon>Evosea</taxon>
        <taxon>Variosea</taxon>
        <taxon>Cavosteliida</taxon>
        <taxon>Cavosteliaceae</taxon>
        <taxon>Planoprotostelium</taxon>
    </lineage>
</organism>
<reference evidence="3 4" key="1">
    <citation type="journal article" date="2018" name="Genome Biol. Evol.">
        <title>Multiple Roots of Fruiting Body Formation in Amoebozoa.</title>
        <authorList>
            <person name="Hillmann F."/>
            <person name="Forbes G."/>
            <person name="Novohradska S."/>
            <person name="Ferling I."/>
            <person name="Riege K."/>
            <person name="Groth M."/>
            <person name="Westermann M."/>
            <person name="Marz M."/>
            <person name="Spaller T."/>
            <person name="Winckler T."/>
            <person name="Schaap P."/>
            <person name="Glockner G."/>
        </authorList>
    </citation>
    <scope>NUCLEOTIDE SEQUENCE [LARGE SCALE GENOMIC DNA]</scope>
    <source>
        <strain evidence="3 4">Jena</strain>
    </source>
</reference>
<dbReference type="Proteomes" id="UP000241769">
    <property type="component" value="Unassembled WGS sequence"/>
</dbReference>
<dbReference type="OrthoDB" id="26525at2759"/>
<dbReference type="GO" id="GO:0005509">
    <property type="term" value="F:calcium ion binding"/>
    <property type="evidence" value="ECO:0007669"/>
    <property type="project" value="InterPro"/>
</dbReference>
<sequence>MLHGPSSVIIRIPPCVTALHRKRASAFEALPNTQSNTMNYGNGYDSNIMPPQYGGAAPQYGAPQYGAPATSNASGDYNAFFQAGDFNRTGFLDVSGLQTALNAAGEQIDFDTAQSLMQTADQDGNGRVDYGEFADLLDSVREVKGNFQGGSEGMSRDMVENYAQNNVEGTERGILPTVLPTNQKFWTFGNFIKLAFVVGIGRKIYNRKHQQRIQSGQAGQGLNLFGHQIGGTKPAAGAYGAAPGAYGAGREGYGQPAYGAPAPQYGQPQAYGAYPPAPQYGAPQPYGQPGYYPSY</sequence>
<feature type="domain" description="EF-hand" evidence="2">
    <location>
        <begin position="108"/>
        <end position="143"/>
    </location>
</feature>
<comment type="caution">
    <text evidence="3">The sequence shown here is derived from an EMBL/GenBank/DDBJ whole genome shotgun (WGS) entry which is preliminary data.</text>
</comment>
<evidence type="ECO:0000313" key="4">
    <source>
        <dbReference type="Proteomes" id="UP000241769"/>
    </source>
</evidence>
<accession>A0A2P6N4D6</accession>
<proteinExistence type="predicted"/>
<dbReference type="AlphaFoldDB" id="A0A2P6N4D6"/>
<dbReference type="InParanoid" id="A0A2P6N4D6"/>
<dbReference type="SMART" id="SM00054">
    <property type="entry name" value="EFh"/>
    <property type="match status" value="2"/>
</dbReference>
<dbReference type="Gene3D" id="1.10.238.10">
    <property type="entry name" value="EF-hand"/>
    <property type="match status" value="1"/>
</dbReference>
<dbReference type="InterPro" id="IPR002048">
    <property type="entry name" value="EF_hand_dom"/>
</dbReference>
<name>A0A2P6N4D6_9EUKA</name>
<evidence type="ECO:0000259" key="2">
    <source>
        <dbReference type="PROSITE" id="PS50222"/>
    </source>
</evidence>
<dbReference type="InterPro" id="IPR011992">
    <property type="entry name" value="EF-hand-dom_pair"/>
</dbReference>
<keyword evidence="1" id="KW-0106">Calcium</keyword>
<evidence type="ECO:0000256" key="1">
    <source>
        <dbReference type="ARBA" id="ARBA00022837"/>
    </source>
</evidence>
<keyword evidence="4" id="KW-1185">Reference proteome</keyword>
<dbReference type="EMBL" id="MDYQ01000207">
    <property type="protein sequence ID" value="PRP78816.1"/>
    <property type="molecule type" value="Genomic_DNA"/>
</dbReference>
<evidence type="ECO:0000313" key="3">
    <source>
        <dbReference type="EMBL" id="PRP78816.1"/>
    </source>
</evidence>